<accession>A0A327L0N5</accession>
<dbReference type="Pfam" id="PF19305">
    <property type="entry name" value="MmgE_PrpD_C"/>
    <property type="match status" value="1"/>
</dbReference>
<evidence type="ECO:0000313" key="6">
    <source>
        <dbReference type="Proteomes" id="UP000249130"/>
    </source>
</evidence>
<proteinExistence type="inferred from homology"/>
<evidence type="ECO:0000313" key="5">
    <source>
        <dbReference type="EMBL" id="RAI44021.1"/>
    </source>
</evidence>
<dbReference type="Pfam" id="PF03972">
    <property type="entry name" value="MmgE_PrpD_N"/>
    <property type="match status" value="1"/>
</dbReference>
<dbReference type="InterPro" id="IPR045336">
    <property type="entry name" value="MmgE_PrpD_N"/>
</dbReference>
<dbReference type="SUPFAM" id="SSF103378">
    <property type="entry name" value="2-methylcitrate dehydratase PrpD"/>
    <property type="match status" value="1"/>
</dbReference>
<feature type="domain" description="MmgE/PrpD C-terminal" evidence="4">
    <location>
        <begin position="309"/>
        <end position="479"/>
    </location>
</feature>
<name>A0A327L0N5_9BRAD</name>
<dbReference type="OrthoDB" id="9795089at2"/>
<dbReference type="Proteomes" id="UP000249130">
    <property type="component" value="Unassembled WGS sequence"/>
</dbReference>
<evidence type="ECO:0000256" key="2">
    <source>
        <dbReference type="SAM" id="MobiDB-lite"/>
    </source>
</evidence>
<evidence type="ECO:0000256" key="1">
    <source>
        <dbReference type="ARBA" id="ARBA00006174"/>
    </source>
</evidence>
<evidence type="ECO:0000259" key="4">
    <source>
        <dbReference type="Pfam" id="PF19305"/>
    </source>
</evidence>
<dbReference type="Gene3D" id="3.30.1330.120">
    <property type="entry name" value="2-methylcitrate dehydratase PrpD"/>
    <property type="match status" value="1"/>
</dbReference>
<dbReference type="AlphaFoldDB" id="A0A327L0N5"/>
<dbReference type="InterPro" id="IPR036148">
    <property type="entry name" value="MmgE/PrpD_sf"/>
</dbReference>
<evidence type="ECO:0008006" key="7">
    <source>
        <dbReference type="Google" id="ProtNLM"/>
    </source>
</evidence>
<dbReference type="InterPro" id="IPR042183">
    <property type="entry name" value="MmgE/PrpD_sf_1"/>
</dbReference>
<dbReference type="InterPro" id="IPR045337">
    <property type="entry name" value="MmgE_PrpD_C"/>
</dbReference>
<dbReference type="GO" id="GO:0016829">
    <property type="term" value="F:lyase activity"/>
    <property type="evidence" value="ECO:0007669"/>
    <property type="project" value="InterPro"/>
</dbReference>
<dbReference type="InterPro" id="IPR005656">
    <property type="entry name" value="MmgE_PrpD"/>
</dbReference>
<dbReference type="PANTHER" id="PTHR16943:SF8">
    <property type="entry name" value="2-METHYLCITRATE DEHYDRATASE"/>
    <property type="match status" value="1"/>
</dbReference>
<feature type="domain" description="MmgE/PrpD N-terminal" evidence="3">
    <location>
        <begin position="45"/>
        <end position="285"/>
    </location>
</feature>
<comment type="similarity">
    <text evidence="1">Belongs to the PrpD family.</text>
</comment>
<dbReference type="EMBL" id="NPEX01000061">
    <property type="protein sequence ID" value="RAI44021.1"/>
    <property type="molecule type" value="Genomic_DNA"/>
</dbReference>
<organism evidence="5 6">
    <name type="scientific">Rhodoplanes roseus</name>
    <dbReference type="NCBI Taxonomy" id="29409"/>
    <lineage>
        <taxon>Bacteria</taxon>
        <taxon>Pseudomonadati</taxon>
        <taxon>Pseudomonadota</taxon>
        <taxon>Alphaproteobacteria</taxon>
        <taxon>Hyphomicrobiales</taxon>
        <taxon>Nitrobacteraceae</taxon>
        <taxon>Rhodoplanes</taxon>
    </lineage>
</organism>
<feature type="compositionally biased region" description="Basic residues" evidence="2">
    <location>
        <begin position="7"/>
        <end position="24"/>
    </location>
</feature>
<protein>
    <recommendedName>
        <fullName evidence="7">2-methylcitrate dehydratase</fullName>
    </recommendedName>
</protein>
<reference evidence="5 6" key="1">
    <citation type="submission" date="2017-07" db="EMBL/GenBank/DDBJ databases">
        <title>Draft Genome Sequences of Select Purple Nonsulfur Bacteria.</title>
        <authorList>
            <person name="Lasarre B."/>
            <person name="Mckinlay J.B."/>
        </authorList>
    </citation>
    <scope>NUCLEOTIDE SEQUENCE [LARGE SCALE GENOMIC DNA]</scope>
    <source>
        <strain evidence="5 6">DSM 5909</strain>
    </source>
</reference>
<feature type="region of interest" description="Disordered" evidence="2">
    <location>
        <begin position="1"/>
        <end position="28"/>
    </location>
</feature>
<dbReference type="InterPro" id="IPR042188">
    <property type="entry name" value="MmgE/PrpD_sf_2"/>
</dbReference>
<sequence length="498" mass="52773">MHAAAGRGRRHRAAVRPRLRRVAARRRDGGGGVTEGIVDTLSGRAADWLTRLSLADVPPEVVDGTRLRILDLVGVMLAARSLDVVQAAKRAALETDGGSGASILGHPGETSLAAAAFVDGVMGAVLEFDDTHIESNIHPTVPTVAVAIPECHRRRLPGARLVEAVLAGSELSCRLGLVAPVRMHELGFHPTAVYGVFGAVWALAKARGLSARQVVDAIGAAGSMSAGLISSFEDGTSTKTMHVGMAAASAVRAVGLASQGVSGPAAVFEGRFGWFRSHVQAPDVTFRFSALTDGLGTDWQVTSIASKIHPCAFTMMPHIAATLALRETHGIRPADVAEIRAHIMPRSFPILCEPAAEKLRPRTTWHGRISLQHTVAEALVTGRMDKHAYAPENLRNPEINALADKVKPIADPAAGQNLKRSGGTVSITLRDGRELTHTIDDMPGTRANPITANDYVAKFRANVDGVLAPALADEAIETLLRLDRIDDVAPLFDKLCRA</sequence>
<comment type="caution">
    <text evidence="5">The sequence shown here is derived from an EMBL/GenBank/DDBJ whole genome shotgun (WGS) entry which is preliminary data.</text>
</comment>
<dbReference type="PANTHER" id="PTHR16943">
    <property type="entry name" value="2-METHYLCITRATE DEHYDRATASE-RELATED"/>
    <property type="match status" value="1"/>
</dbReference>
<dbReference type="Gene3D" id="1.10.4100.10">
    <property type="entry name" value="2-methylcitrate dehydratase PrpD"/>
    <property type="match status" value="1"/>
</dbReference>
<keyword evidence="6" id="KW-1185">Reference proteome</keyword>
<gene>
    <name evidence="5" type="ORF">CH341_11365</name>
</gene>
<evidence type="ECO:0000259" key="3">
    <source>
        <dbReference type="Pfam" id="PF03972"/>
    </source>
</evidence>